<evidence type="ECO:0000313" key="1">
    <source>
        <dbReference type="EMBL" id="MCX2698175.1"/>
    </source>
</evidence>
<evidence type="ECO:0000313" key="2">
    <source>
        <dbReference type="Proteomes" id="UP001301216"/>
    </source>
</evidence>
<keyword evidence="2" id="KW-1185">Reference proteome</keyword>
<accession>A0ABT3QRG1</accession>
<dbReference type="RefSeq" id="WP_265985860.1">
    <property type="nucleotide sequence ID" value="NZ_JAPHAV010000009.1"/>
</dbReference>
<proteinExistence type="predicted"/>
<protein>
    <submittedName>
        <fullName evidence="1">Ig-like domain-containing protein</fullName>
    </submittedName>
</protein>
<dbReference type="Proteomes" id="UP001301216">
    <property type="component" value="Unassembled WGS sequence"/>
</dbReference>
<dbReference type="InterPro" id="IPR008964">
    <property type="entry name" value="Invasin/intimin_cell_adhesion"/>
</dbReference>
<reference evidence="1 2" key="1">
    <citation type="submission" date="2022-11" db="EMBL/GenBank/DDBJ databases">
        <title>Brucella sp. YY2X, whole genome shotgun sequencing project.</title>
        <authorList>
            <person name="Yang Y."/>
        </authorList>
    </citation>
    <scope>NUCLEOTIDE SEQUENCE [LARGE SCALE GENOMIC DNA]</scope>
    <source>
        <strain evidence="1 2">YY2X</strain>
    </source>
</reference>
<dbReference type="Gene3D" id="2.60.40.10">
    <property type="entry name" value="Immunoglobulins"/>
    <property type="match status" value="2"/>
</dbReference>
<gene>
    <name evidence="1" type="ORF">OPR82_15625</name>
</gene>
<dbReference type="InterPro" id="IPR013783">
    <property type="entry name" value="Ig-like_fold"/>
</dbReference>
<dbReference type="SUPFAM" id="SSF49373">
    <property type="entry name" value="Invasin/intimin cell-adhesion fragments"/>
    <property type="match status" value="3"/>
</dbReference>
<name>A0ABT3QRG1_9HYPH</name>
<sequence>MRNLILTRNNNNLLYTSINKYQSLPVNNYVQLSVEYKDKYNQPLHKRRLMWRIIEGNAILGQPTTLTDGKGRGINRIRVKLDEPDAQVNVRLAVYPQDEPDAILEFECKFGANDDSGTPVADGLSDAASIQVSPANQDIAACSDYPTFRIGGEHIAYVYPKNGSDFIFGDNFIAGMRLEDENGSPVDNAEIYWSFDAGILPLHFDKTVSFTDGYGNTTNVFSYSGQVDQNFLAKFQFTIIPPQGAPYSGVYASDSPHIDQLAPNDDGAFDVGVPVTVKVKLISAFSRLPIVGRTLQVTSYPSLEISNPNPTTDSDGITTFTVTSNSAGNSIVSVSLNKFIKPTDIKLNFAGVQPSSSITLDTPADKDMRYDTKLQVSALWKDSSGKPVVDQMMSWTVTDGVKLQSALTVTDQDGRSVNFITYETLTGFPESNITTFLTVTASDAASTSNSKSLTFTKSALTNKLQLIEPADGSTLTMDIPTLVTLKLTNTFMHPLANYPIKWDEPTDEAIVIDFDPITDADGEATAHVKGTLAGLAYFSATAGAALSICSFKYDFVEEILPDYSVLVRNTYAHNPQKGSLVDPSDDSQVVMFTFRYLAGGLPQQGKDVIWYINPRTQDLRFFDAMNRAVPVNSDGNIIIKTDQNGCAVLKVGSITRFMGDIMAAPYDDPNAGVTPYHIVIATFDPVEWGEVNQSLMPAIYSPIPINIPDQFSPKDPGFVIHTQPLGSEFRNNNTVVFWVSGAFPGDKALENIKVVTINDARMGVVVPYSYVYPMPMGRILNKISYMVGDSSTSTTFLARSTILYVTGSPMSNHPDYGMTNRTLPAPHLDNFANVLNGNNIVNGADFYIPYSSTWTVGSIINLTVYLNGDNHLGNVVGDTLFYKKTIEYSDINKKSDIIINVSQSDLAGYSDGTLEADYYIGDKWSLILEGVLLNTASWK</sequence>
<comment type="caution">
    <text evidence="1">The sequence shown here is derived from an EMBL/GenBank/DDBJ whole genome shotgun (WGS) entry which is preliminary data.</text>
</comment>
<organism evidence="1 2">
    <name type="scientific">Ochrobactrum chromiisoli</name>
    <dbReference type="NCBI Taxonomy" id="2993941"/>
    <lineage>
        <taxon>Bacteria</taxon>
        <taxon>Pseudomonadati</taxon>
        <taxon>Pseudomonadota</taxon>
        <taxon>Alphaproteobacteria</taxon>
        <taxon>Hyphomicrobiales</taxon>
        <taxon>Brucellaceae</taxon>
        <taxon>Brucella/Ochrobactrum group</taxon>
        <taxon>Ochrobactrum</taxon>
    </lineage>
</organism>
<dbReference type="EMBL" id="JAPHAV010000009">
    <property type="protein sequence ID" value="MCX2698175.1"/>
    <property type="molecule type" value="Genomic_DNA"/>
</dbReference>